<dbReference type="RefSeq" id="WP_186640428.1">
    <property type="nucleotide sequence ID" value="NZ_JACOAF010000041.1"/>
</dbReference>
<evidence type="ECO:0000313" key="2">
    <source>
        <dbReference type="EMBL" id="MBC3541504.1"/>
    </source>
</evidence>
<comment type="caution">
    <text evidence="2">The sequence shown here is derived from an EMBL/GenBank/DDBJ whole genome shotgun (WGS) entry which is preliminary data.</text>
</comment>
<keyword evidence="3" id="KW-1185">Reference proteome</keyword>
<sequence>MKKLFILGGLWLACTATAFSQNGDGYWKRLQKTHPETTLDALQTHAPAVSQAPSGQVEVPACRLSMVYEGKTRNITMENIQLMKENGFKPSNIREYRKEMLFTAANKEVWLPVKSTLVEQMEIEVREDEPVLLYTAVLQDKDSAAKPVILLVEEYQVK</sequence>
<dbReference type="EMBL" id="JACOAF010000041">
    <property type="protein sequence ID" value="MBC3541504.1"/>
    <property type="molecule type" value="Genomic_DNA"/>
</dbReference>
<feature type="chain" id="PRO_5047444953" evidence="1">
    <location>
        <begin position="19"/>
        <end position="158"/>
    </location>
</feature>
<evidence type="ECO:0000256" key="1">
    <source>
        <dbReference type="SAM" id="SignalP"/>
    </source>
</evidence>
<keyword evidence="1" id="KW-0732">Signal</keyword>
<accession>A0ABR6VWD1</accession>
<proteinExistence type="predicted"/>
<reference evidence="2 3" key="1">
    <citation type="journal article" date="2019" name="Int. J. Syst. Evol. Microbiol.">
        <title>Rufibacter sediminis sp. nov., isolated from freshwater lake sediment.</title>
        <authorList>
            <person name="Qu J.H."/>
            <person name="Zhang L.J."/>
            <person name="Fu Y.H."/>
            <person name="Li H.F."/>
        </authorList>
    </citation>
    <scope>NUCLEOTIDE SEQUENCE [LARGE SCALE GENOMIC DNA]</scope>
    <source>
        <strain evidence="2 3">H-1</strain>
    </source>
</reference>
<gene>
    <name evidence="2" type="ORF">H7U12_17550</name>
</gene>
<protein>
    <submittedName>
        <fullName evidence="2">Uncharacterized protein</fullName>
    </submittedName>
</protein>
<feature type="signal peptide" evidence="1">
    <location>
        <begin position="1"/>
        <end position="18"/>
    </location>
</feature>
<name>A0ABR6VWD1_9BACT</name>
<evidence type="ECO:0000313" key="3">
    <source>
        <dbReference type="Proteomes" id="UP000659698"/>
    </source>
</evidence>
<dbReference type="Proteomes" id="UP000659698">
    <property type="component" value="Unassembled WGS sequence"/>
</dbReference>
<organism evidence="2 3">
    <name type="scientific">Rufibacter sediminis</name>
    <dbReference type="NCBI Taxonomy" id="2762756"/>
    <lineage>
        <taxon>Bacteria</taxon>
        <taxon>Pseudomonadati</taxon>
        <taxon>Bacteroidota</taxon>
        <taxon>Cytophagia</taxon>
        <taxon>Cytophagales</taxon>
        <taxon>Hymenobacteraceae</taxon>
        <taxon>Rufibacter</taxon>
    </lineage>
</organism>